<evidence type="ECO:0000259" key="3">
    <source>
        <dbReference type="SMART" id="SM00382"/>
    </source>
</evidence>
<evidence type="ECO:0000313" key="4">
    <source>
        <dbReference type="EMBL" id="TRM68103.1"/>
    </source>
</evidence>
<dbReference type="CDD" id="cd19481">
    <property type="entry name" value="RecA-like_protease"/>
    <property type="match status" value="1"/>
</dbReference>
<dbReference type="SMART" id="SM00382">
    <property type="entry name" value="AAA"/>
    <property type="match status" value="1"/>
</dbReference>
<feature type="domain" description="AAA+ ATPase" evidence="3">
    <location>
        <begin position="241"/>
        <end position="366"/>
    </location>
</feature>
<feature type="region of interest" description="Disordered" evidence="2">
    <location>
        <begin position="627"/>
        <end position="655"/>
    </location>
</feature>
<dbReference type="GO" id="GO:0003723">
    <property type="term" value="F:RNA binding"/>
    <property type="evidence" value="ECO:0007669"/>
    <property type="project" value="TreeGrafter"/>
</dbReference>
<feature type="region of interest" description="Disordered" evidence="2">
    <location>
        <begin position="1"/>
        <end position="46"/>
    </location>
</feature>
<organism evidence="4 5">
    <name type="scientific">Schizophyllum amplum</name>
    <dbReference type="NCBI Taxonomy" id="97359"/>
    <lineage>
        <taxon>Eukaryota</taxon>
        <taxon>Fungi</taxon>
        <taxon>Dikarya</taxon>
        <taxon>Basidiomycota</taxon>
        <taxon>Agaricomycotina</taxon>
        <taxon>Agaricomycetes</taxon>
        <taxon>Agaricomycetidae</taxon>
        <taxon>Agaricales</taxon>
        <taxon>Schizophyllaceae</taxon>
        <taxon>Schizophyllum</taxon>
    </lineage>
</organism>
<dbReference type="Proteomes" id="UP000320762">
    <property type="component" value="Unassembled WGS sequence"/>
</dbReference>
<gene>
    <name evidence="4" type="ORF">BD626DRAFT_424746</name>
</gene>
<dbReference type="GO" id="GO:0005634">
    <property type="term" value="C:nucleus"/>
    <property type="evidence" value="ECO:0007669"/>
    <property type="project" value="TreeGrafter"/>
</dbReference>
<dbReference type="InterPro" id="IPR003593">
    <property type="entry name" value="AAA+_ATPase"/>
</dbReference>
<dbReference type="InterPro" id="IPR050168">
    <property type="entry name" value="AAA_ATPase_domain"/>
</dbReference>
<feature type="compositionally biased region" description="Low complexity" evidence="2">
    <location>
        <begin position="458"/>
        <end position="473"/>
    </location>
</feature>
<dbReference type="InterPro" id="IPR027417">
    <property type="entry name" value="P-loop_NTPase"/>
</dbReference>
<dbReference type="SUPFAM" id="SSF52540">
    <property type="entry name" value="P-loop containing nucleoside triphosphate hydrolases"/>
    <property type="match status" value="1"/>
</dbReference>
<feature type="region of interest" description="Disordered" evidence="2">
    <location>
        <begin position="577"/>
        <end position="599"/>
    </location>
</feature>
<comment type="similarity">
    <text evidence="1">Belongs to the AAA ATPase family.</text>
</comment>
<dbReference type="GO" id="GO:1990275">
    <property type="term" value="F:preribosome binding"/>
    <property type="evidence" value="ECO:0007669"/>
    <property type="project" value="TreeGrafter"/>
</dbReference>
<dbReference type="GO" id="GO:0005524">
    <property type="term" value="F:ATP binding"/>
    <property type="evidence" value="ECO:0007669"/>
    <property type="project" value="UniProtKB-KW"/>
</dbReference>
<dbReference type="PANTHER" id="PTHR23077:SF132">
    <property type="entry name" value="ATP-DEPENDENT ZN PROTEASE"/>
    <property type="match status" value="1"/>
</dbReference>
<dbReference type="PANTHER" id="PTHR23077">
    <property type="entry name" value="AAA-FAMILY ATPASE"/>
    <property type="match status" value="1"/>
</dbReference>
<dbReference type="STRING" id="97359.A0A550CTJ0"/>
<name>A0A550CTJ0_9AGAR</name>
<dbReference type="PROSITE" id="PS00674">
    <property type="entry name" value="AAA"/>
    <property type="match status" value="1"/>
</dbReference>
<evidence type="ECO:0000256" key="1">
    <source>
        <dbReference type="RuleBase" id="RU003651"/>
    </source>
</evidence>
<dbReference type="GO" id="GO:0042254">
    <property type="term" value="P:ribosome biogenesis"/>
    <property type="evidence" value="ECO:0007669"/>
    <property type="project" value="TreeGrafter"/>
</dbReference>
<dbReference type="EMBL" id="VDMD01000002">
    <property type="protein sequence ID" value="TRM68103.1"/>
    <property type="molecule type" value="Genomic_DNA"/>
</dbReference>
<accession>A0A550CTJ0</accession>
<dbReference type="Gene3D" id="3.40.50.300">
    <property type="entry name" value="P-loop containing nucleotide triphosphate hydrolases"/>
    <property type="match status" value="1"/>
</dbReference>
<keyword evidence="1" id="KW-0547">Nucleotide-binding</keyword>
<keyword evidence="5" id="KW-1185">Reference proteome</keyword>
<evidence type="ECO:0000256" key="2">
    <source>
        <dbReference type="SAM" id="MobiDB-lite"/>
    </source>
</evidence>
<dbReference type="AlphaFoldDB" id="A0A550CTJ0"/>
<sequence>MSFSPSDLGDDFVDAWSDSEHGPHSPVGPTTASPGPAQSGAFAGWLDKSSGKNSNPPIYMTDILRKAYPNHSIVLSSDGMLNLTRFPHAVAVPMPTDPLITQLQYVPLARSAGPEPGAIVDKVEYGAFRLAWQTYDFIVYVMSYPFGFGVRTTTAVLHEGTETPSRDLIRAAGLWAYEAHEEIWVFDSGFWSKNARLYSEVQKANWKDVILKDEFKKMIKKDVYGFFDSEAIYKELAIPWKRGIVMYGPPGNGKTISLKAIMKECGDKGFLPLYVRSFRSYKGEEGAMTDVFDKARQLAPCVVILEDLDSLVNDSNRSFFLNQLDGLESNDGMLIIGTTNHLDKIDSSLTNRPSRFDRKFLFDDPDADERFLYCQYWQRKLESNKRLDFPDSLAKDIAERTSKFSFAYLKEVFVSSLVVLAGWEGDDRPTFEHVVKDQIAALRKELDKSHFAGHSATAGGSSNSRSITSASSASGDANDIRALFDALCESMPVTDNLPRRLFDAHTAARQTANEQGNELPSDGRDVRALLDRLAERSENRRPLEARDIFGELRTLFEEAAIVGRRNADRIFVTEEVTGPGAQPVNGSDAQPGNGPEPLRLSQLFGGSGTQPITGPAHSSYAPAYLHPNDFGTQATAVPGAWDSRSSSDTSLNKRD</sequence>
<keyword evidence="4" id="KW-0378">Hydrolase</keyword>
<feature type="compositionally biased region" description="Polar residues" evidence="2">
    <location>
        <begin position="643"/>
        <end position="655"/>
    </location>
</feature>
<dbReference type="Pfam" id="PF00004">
    <property type="entry name" value="AAA"/>
    <property type="match status" value="1"/>
</dbReference>
<proteinExistence type="inferred from homology"/>
<protein>
    <submittedName>
        <fullName evidence="4">P-loop containing nucleoside triphosphate hydrolase protein</fullName>
    </submittedName>
</protein>
<feature type="region of interest" description="Disordered" evidence="2">
    <location>
        <begin position="453"/>
        <end position="473"/>
    </location>
</feature>
<dbReference type="InterPro" id="IPR003959">
    <property type="entry name" value="ATPase_AAA_core"/>
</dbReference>
<dbReference type="GO" id="GO:0016887">
    <property type="term" value="F:ATP hydrolysis activity"/>
    <property type="evidence" value="ECO:0007669"/>
    <property type="project" value="InterPro"/>
</dbReference>
<comment type="caution">
    <text evidence="4">The sequence shown here is derived from an EMBL/GenBank/DDBJ whole genome shotgun (WGS) entry which is preliminary data.</text>
</comment>
<reference evidence="4 5" key="1">
    <citation type="journal article" date="2019" name="New Phytol.">
        <title>Comparative genomics reveals unique wood-decay strategies and fruiting body development in the Schizophyllaceae.</title>
        <authorList>
            <person name="Almasi E."/>
            <person name="Sahu N."/>
            <person name="Krizsan K."/>
            <person name="Balint B."/>
            <person name="Kovacs G.M."/>
            <person name="Kiss B."/>
            <person name="Cseklye J."/>
            <person name="Drula E."/>
            <person name="Henrissat B."/>
            <person name="Nagy I."/>
            <person name="Chovatia M."/>
            <person name="Adam C."/>
            <person name="LaButti K."/>
            <person name="Lipzen A."/>
            <person name="Riley R."/>
            <person name="Grigoriev I.V."/>
            <person name="Nagy L.G."/>
        </authorList>
    </citation>
    <scope>NUCLEOTIDE SEQUENCE [LARGE SCALE GENOMIC DNA]</scope>
    <source>
        <strain evidence="4 5">NL-1724</strain>
    </source>
</reference>
<dbReference type="InterPro" id="IPR003960">
    <property type="entry name" value="ATPase_AAA_CS"/>
</dbReference>
<keyword evidence="1" id="KW-0067">ATP-binding</keyword>
<dbReference type="OrthoDB" id="2115716at2759"/>
<evidence type="ECO:0000313" key="5">
    <source>
        <dbReference type="Proteomes" id="UP000320762"/>
    </source>
</evidence>